<feature type="compositionally biased region" description="Basic and acidic residues" evidence="1">
    <location>
        <begin position="126"/>
        <end position="139"/>
    </location>
</feature>
<feature type="region of interest" description="Disordered" evidence="1">
    <location>
        <begin position="101"/>
        <end position="142"/>
    </location>
</feature>
<comment type="caution">
    <text evidence="2">The sequence shown here is derived from an EMBL/GenBank/DDBJ whole genome shotgun (WGS) entry which is preliminary data.</text>
</comment>
<evidence type="ECO:0000256" key="1">
    <source>
        <dbReference type="SAM" id="MobiDB-lite"/>
    </source>
</evidence>
<gene>
    <name evidence="2" type="ORF">DVH24_020113</name>
</gene>
<dbReference type="PANTHER" id="PTHR37614:SF2">
    <property type="entry name" value="OS02G0121400 PROTEIN"/>
    <property type="match status" value="1"/>
</dbReference>
<dbReference type="Proteomes" id="UP000290289">
    <property type="component" value="Chromosome 8"/>
</dbReference>
<sequence>MEQRETLTMEQRLLLFPCFPNASDAEIEVAKILIHLPHMISEFETRLPIPLALVWGCKGKRSALALKNDGGASTLRRLIGPDFLSSLPLWASLAPRPLAAKVPPAPPVPNAVKEETSSPDTPLRFEPSESDEKQPDHLRSKLLGQKRKTEEWITIVEELTSKKKLRNQELENVKRFFDKMDGLNLELKARKEELMRLGHKLEEEQRLDTDPSPEPTVQLSQPTQLTLVTPPQAAPNQEPYQHPMQIPSPPSVIFYQHQLQQLIMDQTAKNQRREFNVGPRGGHVNLCFKDSIVLNSSQPFDLGLVNKDMIRKRAAEARQKRLEICRVKKSRFHSR</sequence>
<dbReference type="EMBL" id="RDQH01000334">
    <property type="protein sequence ID" value="RXH91090.1"/>
    <property type="molecule type" value="Genomic_DNA"/>
</dbReference>
<evidence type="ECO:0000313" key="2">
    <source>
        <dbReference type="EMBL" id="RXH91090.1"/>
    </source>
</evidence>
<accession>A0A498J6G3</accession>
<reference evidence="2 3" key="1">
    <citation type="submission" date="2018-10" db="EMBL/GenBank/DDBJ databases">
        <title>A high-quality apple genome assembly.</title>
        <authorList>
            <person name="Hu J."/>
        </authorList>
    </citation>
    <scope>NUCLEOTIDE SEQUENCE [LARGE SCALE GENOMIC DNA]</scope>
    <source>
        <strain evidence="3">cv. HFTH1</strain>
        <tissue evidence="2">Young leaf</tissue>
    </source>
</reference>
<proteinExistence type="predicted"/>
<evidence type="ECO:0000313" key="3">
    <source>
        <dbReference type="Proteomes" id="UP000290289"/>
    </source>
</evidence>
<dbReference type="AlphaFoldDB" id="A0A498J6G3"/>
<protein>
    <submittedName>
        <fullName evidence="2">Uncharacterized protein</fullName>
    </submittedName>
</protein>
<dbReference type="PANTHER" id="PTHR37614">
    <property type="entry name" value="OS02G0121400 PROTEIN"/>
    <property type="match status" value="1"/>
</dbReference>
<keyword evidence="3" id="KW-1185">Reference proteome</keyword>
<name>A0A498J6G3_MALDO</name>
<organism evidence="2 3">
    <name type="scientific">Malus domestica</name>
    <name type="common">Apple</name>
    <name type="synonym">Pyrus malus</name>
    <dbReference type="NCBI Taxonomy" id="3750"/>
    <lineage>
        <taxon>Eukaryota</taxon>
        <taxon>Viridiplantae</taxon>
        <taxon>Streptophyta</taxon>
        <taxon>Embryophyta</taxon>
        <taxon>Tracheophyta</taxon>
        <taxon>Spermatophyta</taxon>
        <taxon>Magnoliopsida</taxon>
        <taxon>eudicotyledons</taxon>
        <taxon>Gunneridae</taxon>
        <taxon>Pentapetalae</taxon>
        <taxon>rosids</taxon>
        <taxon>fabids</taxon>
        <taxon>Rosales</taxon>
        <taxon>Rosaceae</taxon>
        <taxon>Amygdaloideae</taxon>
        <taxon>Maleae</taxon>
        <taxon>Malus</taxon>
    </lineage>
</organism>